<dbReference type="SMART" id="SM00971">
    <property type="entry name" value="SATase_N"/>
    <property type="match status" value="1"/>
</dbReference>
<feature type="compositionally biased region" description="Basic and acidic residues" evidence="7">
    <location>
        <begin position="408"/>
        <end position="419"/>
    </location>
</feature>
<dbReference type="Proteomes" id="UP000009170">
    <property type="component" value="Unassembled WGS sequence"/>
</dbReference>
<protein>
    <recommendedName>
        <fullName evidence="3">serine O-acetyltransferase</fullName>
        <ecNumber evidence="3">2.3.1.30</ecNumber>
    </recommendedName>
</protein>
<evidence type="ECO:0000256" key="2">
    <source>
        <dbReference type="ARBA" id="ARBA00007274"/>
    </source>
</evidence>
<dbReference type="RefSeq" id="XP_003083952.2">
    <property type="nucleotide sequence ID" value="XM_003083904.2"/>
</dbReference>
<name>A0A096P9H4_OSTTA</name>
<gene>
    <name evidence="9" type="ORF">OT_ostta17g01780</name>
</gene>
<comment type="pathway">
    <text evidence="1">Amino-acid biosynthesis; L-cysteine biosynthesis; L-cysteine from L-serine: step 1/2.</text>
</comment>
<evidence type="ECO:0000256" key="4">
    <source>
        <dbReference type="ARBA" id="ARBA00022605"/>
    </source>
</evidence>
<reference evidence="10" key="1">
    <citation type="journal article" date="2006" name="Proc. Natl. Acad. Sci. U.S.A.">
        <title>Genome analysis of the smallest free-living eukaryote Ostreococcus tauri unveils many unique features.</title>
        <authorList>
            <person name="Derelle E."/>
            <person name="Ferraz C."/>
            <person name="Rombauts S."/>
            <person name="Rouze P."/>
            <person name="Worden A.Z."/>
            <person name="Robbens S."/>
            <person name="Partensky F."/>
            <person name="Degroeve S."/>
            <person name="Echeynie S."/>
            <person name="Cooke R."/>
            <person name="Saeys Y."/>
            <person name="Wuyts J."/>
            <person name="Jabbari K."/>
            <person name="Bowler C."/>
            <person name="Panaud O."/>
            <person name="Piegu B."/>
            <person name="Ball S.G."/>
            <person name="Ral J.-P."/>
            <person name="Bouget F.-Y."/>
            <person name="Piganeau G."/>
            <person name="De Baets B."/>
            <person name="Picard A."/>
            <person name="Delseny M."/>
            <person name="Demaille J."/>
            <person name="Van de Peer Y."/>
            <person name="Moreau H."/>
        </authorList>
    </citation>
    <scope>NUCLEOTIDE SEQUENCE [LARGE SCALE GENOMIC DNA]</scope>
    <source>
        <strain evidence="10">OTTH 0595 / CCAP 157/2 / RCC745</strain>
    </source>
</reference>
<feature type="compositionally biased region" description="Basic and acidic residues" evidence="7">
    <location>
        <begin position="100"/>
        <end position="110"/>
    </location>
</feature>
<comment type="caution">
    <text evidence="9">The sequence shown here is derived from an EMBL/GenBank/DDBJ whole genome shotgun (WGS) entry which is preliminary data.</text>
</comment>
<dbReference type="CDD" id="cd03354">
    <property type="entry name" value="LbH_SAT"/>
    <property type="match status" value="1"/>
</dbReference>
<dbReference type="InParanoid" id="A0A096P9H4"/>
<dbReference type="EMBL" id="CAID01000017">
    <property type="protein sequence ID" value="CEG00611.1"/>
    <property type="molecule type" value="Genomic_DNA"/>
</dbReference>
<evidence type="ECO:0000256" key="7">
    <source>
        <dbReference type="SAM" id="MobiDB-lite"/>
    </source>
</evidence>
<comment type="similarity">
    <text evidence="2">Belongs to the transferase hexapeptide repeat family.</text>
</comment>
<dbReference type="InterPro" id="IPR045304">
    <property type="entry name" value="LbH_SAT"/>
</dbReference>
<dbReference type="Gene3D" id="1.10.3130.10">
    <property type="entry name" value="serine acetyltransferase, domain 1"/>
    <property type="match status" value="1"/>
</dbReference>
<evidence type="ECO:0000256" key="5">
    <source>
        <dbReference type="ARBA" id="ARBA00022679"/>
    </source>
</evidence>
<feature type="region of interest" description="Disordered" evidence="7">
    <location>
        <begin position="98"/>
        <end position="121"/>
    </location>
</feature>
<dbReference type="SUPFAM" id="SSF51161">
    <property type="entry name" value="Trimeric LpxA-like enzymes"/>
    <property type="match status" value="1"/>
</dbReference>
<dbReference type="UniPathway" id="UPA00136">
    <property type="reaction ID" value="UER00199"/>
</dbReference>
<dbReference type="GO" id="GO:0006535">
    <property type="term" value="P:cysteine biosynthetic process from serine"/>
    <property type="evidence" value="ECO:0007669"/>
    <property type="project" value="InterPro"/>
</dbReference>
<sequence length="436" mass="47693">MAPVAVSVGAQIARADRGRGARRNGGPTARRARIFEGFSNWSNFEIFDSNRRRVARASQASDKTPSQVSMDAIWAEAHPKYLHSSASAEAFCDELDTADDEQRRRERETRASGASASSASGSEDVTADYVWLAIREEARRDAAKEPMLSSYLYASVLAHDSLEQSLSFVLANRLADSVLLPTQLMEIFNSVLVEDESEDGRLLREALRADIAAFKERDPACVGYAHALLNFKGFHALEAHRIQHVMWRRGQKLMALALQSRISAIFSLDIHPAARLGKGILIDHGTGVVIGETCVIGDSVSILQGVTLGGTGKASGDRHPKIESHVLIGAHSTVLGNIKVERGSMISAGSLVLKPVAPHTIVAGSPANVVGKVRDTKPSLAMDHHITPRAPTFCDDLEQAVRRQVDEERERWKGHDAQKIRSHVVSADEKRRRRRG</sequence>
<dbReference type="GO" id="GO:0009001">
    <property type="term" value="F:serine O-acetyltransferase activity"/>
    <property type="evidence" value="ECO:0007669"/>
    <property type="project" value="UniProtKB-EC"/>
</dbReference>
<dbReference type="KEGG" id="ota:OT_ostta17g01780"/>
<dbReference type="NCBIfam" id="NF041874">
    <property type="entry name" value="EPS_EpsC"/>
    <property type="match status" value="1"/>
</dbReference>
<evidence type="ECO:0000256" key="3">
    <source>
        <dbReference type="ARBA" id="ARBA00013266"/>
    </source>
</evidence>
<dbReference type="AlphaFoldDB" id="A0A096P9H4"/>
<dbReference type="OrthoDB" id="25818at2759"/>
<keyword evidence="6" id="KW-0012">Acyltransferase</keyword>
<dbReference type="InterPro" id="IPR011004">
    <property type="entry name" value="Trimer_LpxA-like_sf"/>
</dbReference>
<evidence type="ECO:0000256" key="1">
    <source>
        <dbReference type="ARBA" id="ARBA00004876"/>
    </source>
</evidence>
<dbReference type="InterPro" id="IPR053376">
    <property type="entry name" value="Serine_acetyltransferase"/>
</dbReference>
<dbReference type="PANTHER" id="PTHR42811">
    <property type="entry name" value="SERINE ACETYLTRANSFERASE"/>
    <property type="match status" value="1"/>
</dbReference>
<dbReference type="FunFam" id="2.160.10.10:FF:000002">
    <property type="entry name" value="Serine acetyltransferase"/>
    <property type="match status" value="1"/>
</dbReference>
<proteinExistence type="inferred from homology"/>
<feature type="compositionally biased region" description="Low complexity" evidence="7">
    <location>
        <begin position="111"/>
        <end position="121"/>
    </location>
</feature>
<feature type="domain" description="Serine acetyltransferase N-terminal" evidence="8">
    <location>
        <begin position="130"/>
        <end position="239"/>
    </location>
</feature>
<feature type="region of interest" description="Disordered" evidence="7">
    <location>
        <begin position="408"/>
        <end position="436"/>
    </location>
</feature>
<evidence type="ECO:0000313" key="10">
    <source>
        <dbReference type="Proteomes" id="UP000009170"/>
    </source>
</evidence>
<dbReference type="Pfam" id="PF06426">
    <property type="entry name" value="SATase_N"/>
    <property type="match status" value="1"/>
</dbReference>
<dbReference type="FunCoup" id="A0A096P9H4">
    <property type="interactions" value="157"/>
</dbReference>
<evidence type="ECO:0000256" key="6">
    <source>
        <dbReference type="ARBA" id="ARBA00023315"/>
    </source>
</evidence>
<accession>A0A096P9H4</accession>
<evidence type="ECO:0000313" key="9">
    <source>
        <dbReference type="EMBL" id="CEG00611.1"/>
    </source>
</evidence>
<organism evidence="9 10">
    <name type="scientific">Ostreococcus tauri</name>
    <name type="common">Marine green alga</name>
    <dbReference type="NCBI Taxonomy" id="70448"/>
    <lineage>
        <taxon>Eukaryota</taxon>
        <taxon>Viridiplantae</taxon>
        <taxon>Chlorophyta</taxon>
        <taxon>Mamiellophyceae</taxon>
        <taxon>Mamiellales</taxon>
        <taxon>Bathycoccaceae</taxon>
        <taxon>Ostreococcus</taxon>
    </lineage>
</organism>
<dbReference type="EC" id="2.3.1.30" evidence="3"/>
<keyword evidence="5" id="KW-0808">Transferase</keyword>
<keyword evidence="4" id="KW-0028">Amino-acid biosynthesis</keyword>
<dbReference type="InterPro" id="IPR042122">
    <property type="entry name" value="Ser_AcTrfase_N_sf"/>
</dbReference>
<dbReference type="Gene3D" id="2.160.10.10">
    <property type="entry name" value="Hexapeptide repeat proteins"/>
    <property type="match status" value="1"/>
</dbReference>
<dbReference type="InterPro" id="IPR010493">
    <property type="entry name" value="Ser_AcTrfase_N"/>
</dbReference>
<reference evidence="9 10" key="2">
    <citation type="journal article" date="2014" name="BMC Genomics">
        <title>An improved genome of the model marine alga Ostreococcus tauri unfolds by assessing Illumina de novo assemblies.</title>
        <authorList>
            <person name="Blanc-Mathieu R."/>
            <person name="Verhelst B."/>
            <person name="Derelle E."/>
            <person name="Rombauts S."/>
            <person name="Bouget F.Y."/>
            <person name="Carre I."/>
            <person name="Chateau A."/>
            <person name="Eyre-Walker A."/>
            <person name="Grimsley N."/>
            <person name="Moreau H."/>
            <person name="Piegu B."/>
            <person name="Rivals E."/>
            <person name="Schackwitz W."/>
            <person name="Van de Peer Y."/>
            <person name="Piganeau G."/>
        </authorList>
    </citation>
    <scope>NUCLEOTIDE SEQUENCE [LARGE SCALE GENOMIC DNA]</scope>
    <source>
        <strain evidence="10">OTTH 0595 / CCAP 157/2 / RCC745</strain>
    </source>
</reference>
<dbReference type="GO" id="GO:0005737">
    <property type="term" value="C:cytoplasm"/>
    <property type="evidence" value="ECO:0007669"/>
    <property type="project" value="InterPro"/>
</dbReference>
<dbReference type="GeneID" id="9838085"/>
<evidence type="ECO:0000259" key="8">
    <source>
        <dbReference type="SMART" id="SM00971"/>
    </source>
</evidence>
<keyword evidence="10" id="KW-1185">Reference proteome</keyword>
<dbReference type="STRING" id="70448.A0A096P9H4"/>